<keyword evidence="2" id="KW-0732">Signal</keyword>
<accession>A0ABV9RXJ6</accession>
<proteinExistence type="predicted"/>
<feature type="compositionally biased region" description="Polar residues" evidence="1">
    <location>
        <begin position="83"/>
        <end position="94"/>
    </location>
</feature>
<keyword evidence="4" id="KW-1185">Reference proteome</keyword>
<sequence length="100" mass="10961">MKDATSAHDREKTMFRKATLAVLTTLVTTLPAHAQEQDPTEIWPNQVSRRSGRCRGPRHRSPAAADQTSVSDSGLNKGVRNVAASSPDMNSCSRDTLRRT</sequence>
<evidence type="ECO:0000256" key="2">
    <source>
        <dbReference type="SAM" id="SignalP"/>
    </source>
</evidence>
<protein>
    <submittedName>
        <fullName evidence="3">Uncharacterized protein</fullName>
    </submittedName>
</protein>
<reference evidence="4" key="1">
    <citation type="journal article" date="2019" name="Int. J. Syst. Evol. Microbiol.">
        <title>The Global Catalogue of Microorganisms (GCM) 10K type strain sequencing project: providing services to taxonomists for standard genome sequencing and annotation.</title>
        <authorList>
            <consortium name="The Broad Institute Genomics Platform"/>
            <consortium name="The Broad Institute Genome Sequencing Center for Infectious Disease"/>
            <person name="Wu L."/>
            <person name="Ma J."/>
        </authorList>
    </citation>
    <scope>NUCLEOTIDE SEQUENCE [LARGE SCALE GENOMIC DNA]</scope>
    <source>
        <strain evidence="4">ZS-22-S1</strain>
    </source>
</reference>
<dbReference type="Proteomes" id="UP001595859">
    <property type="component" value="Unassembled WGS sequence"/>
</dbReference>
<feature type="compositionally biased region" description="Basic residues" evidence="1">
    <location>
        <begin position="50"/>
        <end position="61"/>
    </location>
</feature>
<feature type="signal peptide" evidence="2">
    <location>
        <begin position="1"/>
        <end position="34"/>
    </location>
</feature>
<feature type="chain" id="PRO_5045062834" evidence="2">
    <location>
        <begin position="35"/>
        <end position="100"/>
    </location>
</feature>
<organism evidence="3 4">
    <name type="scientific">Actinophytocola glycyrrhizae</name>
    <dbReference type="NCBI Taxonomy" id="2044873"/>
    <lineage>
        <taxon>Bacteria</taxon>
        <taxon>Bacillati</taxon>
        <taxon>Actinomycetota</taxon>
        <taxon>Actinomycetes</taxon>
        <taxon>Pseudonocardiales</taxon>
        <taxon>Pseudonocardiaceae</taxon>
    </lineage>
</organism>
<dbReference type="RefSeq" id="WP_378054911.1">
    <property type="nucleotide sequence ID" value="NZ_JBHSIS010000002.1"/>
</dbReference>
<evidence type="ECO:0000313" key="3">
    <source>
        <dbReference type="EMBL" id="MFC4852962.1"/>
    </source>
</evidence>
<gene>
    <name evidence="3" type="ORF">ACFPCV_05555</name>
</gene>
<feature type="region of interest" description="Disordered" evidence="1">
    <location>
        <begin position="31"/>
        <end position="100"/>
    </location>
</feature>
<comment type="caution">
    <text evidence="3">The sequence shown here is derived from an EMBL/GenBank/DDBJ whole genome shotgun (WGS) entry which is preliminary data.</text>
</comment>
<evidence type="ECO:0000313" key="4">
    <source>
        <dbReference type="Proteomes" id="UP001595859"/>
    </source>
</evidence>
<dbReference type="EMBL" id="JBHSIS010000002">
    <property type="protein sequence ID" value="MFC4852962.1"/>
    <property type="molecule type" value="Genomic_DNA"/>
</dbReference>
<name>A0ABV9RXJ6_9PSEU</name>
<evidence type="ECO:0000256" key="1">
    <source>
        <dbReference type="SAM" id="MobiDB-lite"/>
    </source>
</evidence>